<name>A0A9P7BK41_RHIOR</name>
<sequence length="99" mass="11203">MARRCEPDAARAASKHLVQSLRQQSLVAMNWLAHSQRVVQRDRPRFTMSHKLTKGRRIQTGCENGMAWLRAKVEPRARDVHKRAAYIASTVGVMPAIAL</sequence>
<protein>
    <submittedName>
        <fullName evidence="1">Uncharacterized protein</fullName>
    </submittedName>
</protein>
<dbReference type="AlphaFoldDB" id="A0A9P7BK41"/>
<proteinExistence type="predicted"/>
<dbReference type="EMBL" id="JAANQT010007281">
    <property type="protein sequence ID" value="KAG1287928.1"/>
    <property type="molecule type" value="Genomic_DNA"/>
</dbReference>
<accession>A0A9P7BK41</accession>
<comment type="caution">
    <text evidence="1">The sequence shown here is derived from an EMBL/GenBank/DDBJ whole genome shotgun (WGS) entry which is preliminary data.</text>
</comment>
<organism evidence="1 2">
    <name type="scientific">Rhizopus oryzae</name>
    <name type="common">Mucormycosis agent</name>
    <name type="synonym">Rhizopus arrhizus var. delemar</name>
    <dbReference type="NCBI Taxonomy" id="64495"/>
    <lineage>
        <taxon>Eukaryota</taxon>
        <taxon>Fungi</taxon>
        <taxon>Fungi incertae sedis</taxon>
        <taxon>Mucoromycota</taxon>
        <taxon>Mucoromycotina</taxon>
        <taxon>Mucoromycetes</taxon>
        <taxon>Mucorales</taxon>
        <taxon>Mucorineae</taxon>
        <taxon>Rhizopodaceae</taxon>
        <taxon>Rhizopus</taxon>
    </lineage>
</organism>
<evidence type="ECO:0000313" key="2">
    <source>
        <dbReference type="Proteomes" id="UP000716291"/>
    </source>
</evidence>
<evidence type="ECO:0000313" key="1">
    <source>
        <dbReference type="EMBL" id="KAG1287928.1"/>
    </source>
</evidence>
<gene>
    <name evidence="1" type="ORF">G6F64_014118</name>
</gene>
<keyword evidence="2" id="KW-1185">Reference proteome</keyword>
<reference evidence="1" key="1">
    <citation type="journal article" date="2020" name="Microb. Genom.">
        <title>Genetic diversity of clinical and environmental Mucorales isolates obtained from an investigation of mucormycosis cases among solid organ transplant recipients.</title>
        <authorList>
            <person name="Nguyen M.H."/>
            <person name="Kaul D."/>
            <person name="Muto C."/>
            <person name="Cheng S.J."/>
            <person name="Richter R.A."/>
            <person name="Bruno V.M."/>
            <person name="Liu G."/>
            <person name="Beyhan S."/>
            <person name="Sundermann A.J."/>
            <person name="Mounaud S."/>
            <person name="Pasculle A.W."/>
            <person name="Nierman W.C."/>
            <person name="Driscoll E."/>
            <person name="Cumbie R."/>
            <person name="Clancy C.J."/>
            <person name="Dupont C.L."/>
        </authorList>
    </citation>
    <scope>NUCLEOTIDE SEQUENCE</scope>
    <source>
        <strain evidence="1">GL11</strain>
    </source>
</reference>
<dbReference type="Proteomes" id="UP000716291">
    <property type="component" value="Unassembled WGS sequence"/>
</dbReference>